<feature type="signal peptide" evidence="2">
    <location>
        <begin position="1"/>
        <end position="21"/>
    </location>
</feature>
<evidence type="ECO:0000313" key="4">
    <source>
        <dbReference type="Proteomes" id="UP000007148"/>
    </source>
</evidence>
<keyword evidence="1" id="KW-0472">Membrane</keyword>
<reference evidence="3 4" key="1">
    <citation type="journal article" date="2011" name="PLoS Pathog.">
        <title>Endophytic Life Strategies Decoded by Genome and Transcriptome Analyses of the Mutualistic Root Symbiont Piriformospora indica.</title>
        <authorList>
            <person name="Zuccaro A."/>
            <person name="Lahrmann U."/>
            <person name="Guldener U."/>
            <person name="Langen G."/>
            <person name="Pfiffi S."/>
            <person name="Biedenkopf D."/>
            <person name="Wong P."/>
            <person name="Samans B."/>
            <person name="Grimm C."/>
            <person name="Basiewicz M."/>
            <person name="Murat C."/>
            <person name="Martin F."/>
            <person name="Kogel K.H."/>
        </authorList>
    </citation>
    <scope>NUCLEOTIDE SEQUENCE [LARGE SCALE GENOMIC DNA]</scope>
    <source>
        <strain evidence="3 4">DSM 11827</strain>
    </source>
</reference>
<dbReference type="AlphaFoldDB" id="G4TTP9"/>
<dbReference type="InParanoid" id="G4TTP9"/>
<dbReference type="EMBL" id="CAFZ01000344">
    <property type="protein sequence ID" value="CCA74692.1"/>
    <property type="molecule type" value="Genomic_DNA"/>
</dbReference>
<sequence>MLIRSLSLFLSLGLLGIGAAAQGVLLGADDSRILYDKSWTASTVNSKLKNSINGSIYFFYGGTDLTVHYAPPKDGNMHLWLDGTQYLDLKLAATTAPQSSVDPSLKATIFRLPLGSHQIHIAGSSSSKSDPIVFGGLNANLEDGAAESMNFGVPSGHNIEIIDNTAFNYSSGWEVAAEAPFSHNSTLMRTRTKGAWVSYTFQKPYRQFVTYGTHGEHSVVQAVYPYHSGQVQSSVGSLYSPVNDTLVQTVISSNRDWGTPGTSVNFTLEEGTMAIDFIAVMYDEPSKPANNTAKIVAPIVVVGMVLLATVIYFFVRRSRNLQAAEKRESTQTPYFFQGLSKSR</sequence>
<gene>
    <name evidence="3" type="ORF">PIIN_08643</name>
</gene>
<evidence type="ECO:0000313" key="3">
    <source>
        <dbReference type="EMBL" id="CCA74692.1"/>
    </source>
</evidence>
<name>G4TTP9_SERID</name>
<keyword evidence="1" id="KW-1133">Transmembrane helix</keyword>
<accession>G4TTP9</accession>
<keyword evidence="2" id="KW-0732">Signal</keyword>
<dbReference type="HOGENOM" id="CLU_809217_0_0_1"/>
<proteinExistence type="predicted"/>
<feature type="chain" id="PRO_5003469104" evidence="2">
    <location>
        <begin position="22"/>
        <end position="343"/>
    </location>
</feature>
<keyword evidence="4" id="KW-1185">Reference proteome</keyword>
<protein>
    <submittedName>
        <fullName evidence="3">Uncharacterized protein</fullName>
    </submittedName>
</protein>
<keyword evidence="1" id="KW-0812">Transmembrane</keyword>
<evidence type="ECO:0000256" key="2">
    <source>
        <dbReference type="SAM" id="SignalP"/>
    </source>
</evidence>
<dbReference type="Proteomes" id="UP000007148">
    <property type="component" value="Unassembled WGS sequence"/>
</dbReference>
<evidence type="ECO:0000256" key="1">
    <source>
        <dbReference type="SAM" id="Phobius"/>
    </source>
</evidence>
<organism evidence="3 4">
    <name type="scientific">Serendipita indica (strain DSM 11827)</name>
    <name type="common">Root endophyte fungus</name>
    <name type="synonym">Piriformospora indica</name>
    <dbReference type="NCBI Taxonomy" id="1109443"/>
    <lineage>
        <taxon>Eukaryota</taxon>
        <taxon>Fungi</taxon>
        <taxon>Dikarya</taxon>
        <taxon>Basidiomycota</taxon>
        <taxon>Agaricomycotina</taxon>
        <taxon>Agaricomycetes</taxon>
        <taxon>Sebacinales</taxon>
        <taxon>Serendipitaceae</taxon>
        <taxon>Serendipita</taxon>
    </lineage>
</organism>
<comment type="caution">
    <text evidence="3">The sequence shown here is derived from an EMBL/GenBank/DDBJ whole genome shotgun (WGS) entry which is preliminary data.</text>
</comment>
<feature type="transmembrane region" description="Helical" evidence="1">
    <location>
        <begin position="295"/>
        <end position="315"/>
    </location>
</feature>